<gene>
    <name evidence="3" type="ORF">E2F49_05055</name>
</gene>
<feature type="domain" description="XdhC- CoxI" evidence="1">
    <location>
        <begin position="38"/>
        <end position="96"/>
    </location>
</feature>
<reference evidence="3 4" key="1">
    <citation type="submission" date="2019-03" db="EMBL/GenBank/DDBJ databases">
        <title>Luteimonas zhaokaii sp.nov., isolated from the rectal contents of Plateau pika in Yushu, Qinghai Province, China.</title>
        <authorList>
            <person name="Zhang G."/>
        </authorList>
    </citation>
    <scope>NUCLEOTIDE SEQUENCE [LARGE SCALE GENOMIC DNA]</scope>
    <source>
        <strain evidence="3 4">THG-MD21</strain>
    </source>
</reference>
<organism evidence="3 4">
    <name type="scientific">Luteimonas terrae</name>
    <dbReference type="NCBI Taxonomy" id="1530191"/>
    <lineage>
        <taxon>Bacteria</taxon>
        <taxon>Pseudomonadati</taxon>
        <taxon>Pseudomonadota</taxon>
        <taxon>Gammaproteobacteria</taxon>
        <taxon>Lysobacterales</taxon>
        <taxon>Lysobacteraceae</taxon>
        <taxon>Luteimonas</taxon>
    </lineage>
</organism>
<sequence>MSVDCPARAEPQASADVATGRFCEGNPGAVLHLALEALAAGGAPVLALVVETEGSTYASAGALALFGDGPHAGWISGGCLEPEIARVAVEAAAAGRLEWLDIDTTDDAALFAGSAVGCRGRQLLALVPLAARADIADAMRTWLGGGHALEVTLDAGGHIACRIGGHASSWDLPVGGTPHTRAARWTLCLHRAPEALVLGAGPETPILIPMLESLGWRVTVAERRARWREAAAAQCGLIDSPPEDAVAAHPHADVALVMHHGFEADREALLALAASRIPFIGLLGPDRRRQDLFKLLPTHARDALAGRLHAPVGVPHCGRGPEAIVLSIATQLQQWRGAQRT</sequence>
<dbReference type="AlphaFoldDB" id="A0A4V3ANY3"/>
<dbReference type="InterPro" id="IPR027051">
    <property type="entry name" value="XdhC_Rossmann_dom"/>
</dbReference>
<accession>A0A4V3ANY3</accession>
<protein>
    <submittedName>
        <fullName evidence="3">XdhC/CoxI family protein</fullName>
    </submittedName>
</protein>
<evidence type="ECO:0000313" key="4">
    <source>
        <dbReference type="Proteomes" id="UP000295543"/>
    </source>
</evidence>
<keyword evidence="4" id="KW-1185">Reference proteome</keyword>
<name>A0A4V3ANY3_9GAMM</name>
<proteinExistence type="predicted"/>
<comment type="caution">
    <text evidence="3">The sequence shown here is derived from an EMBL/GenBank/DDBJ whole genome shotgun (WGS) entry which is preliminary data.</text>
</comment>
<dbReference type="PANTHER" id="PTHR30388:SF4">
    <property type="entry name" value="MOLYBDENUM COFACTOR INSERTION CHAPERONE PAOD"/>
    <property type="match status" value="1"/>
</dbReference>
<dbReference type="Proteomes" id="UP000295543">
    <property type="component" value="Unassembled WGS sequence"/>
</dbReference>
<dbReference type="OrthoDB" id="9815497at2"/>
<dbReference type="Gene3D" id="3.40.50.720">
    <property type="entry name" value="NAD(P)-binding Rossmann-like Domain"/>
    <property type="match status" value="1"/>
</dbReference>
<dbReference type="RefSeq" id="WP_133392861.1">
    <property type="nucleotide sequence ID" value="NZ_SMTG01000002.1"/>
</dbReference>
<feature type="domain" description="XdhC Rossmann" evidence="2">
    <location>
        <begin position="196"/>
        <end position="332"/>
    </location>
</feature>
<evidence type="ECO:0000259" key="1">
    <source>
        <dbReference type="Pfam" id="PF02625"/>
    </source>
</evidence>
<dbReference type="PANTHER" id="PTHR30388">
    <property type="entry name" value="ALDEHYDE OXIDOREDUCTASE MOLYBDENUM COFACTOR ASSEMBLY PROTEIN"/>
    <property type="match status" value="1"/>
</dbReference>
<dbReference type="Pfam" id="PF13478">
    <property type="entry name" value="XdhC_C"/>
    <property type="match status" value="1"/>
</dbReference>
<evidence type="ECO:0000259" key="2">
    <source>
        <dbReference type="Pfam" id="PF13478"/>
    </source>
</evidence>
<dbReference type="Pfam" id="PF02625">
    <property type="entry name" value="XdhC_CoxI"/>
    <property type="match status" value="1"/>
</dbReference>
<evidence type="ECO:0000313" key="3">
    <source>
        <dbReference type="EMBL" id="TDK33392.1"/>
    </source>
</evidence>
<dbReference type="InterPro" id="IPR003777">
    <property type="entry name" value="XdhC_CoxI"/>
</dbReference>
<dbReference type="InterPro" id="IPR052698">
    <property type="entry name" value="MoCofactor_Util/Proc"/>
</dbReference>
<dbReference type="EMBL" id="SMTG01000002">
    <property type="protein sequence ID" value="TDK33392.1"/>
    <property type="molecule type" value="Genomic_DNA"/>
</dbReference>